<evidence type="ECO:0000313" key="10">
    <source>
        <dbReference type="EMBL" id="RNL78179.1"/>
    </source>
</evidence>
<dbReference type="PROSITE" id="PS00211">
    <property type="entry name" value="ABC_TRANSPORTER_1"/>
    <property type="match status" value="1"/>
</dbReference>
<dbReference type="Pfam" id="PF00005">
    <property type="entry name" value="ABC_tran"/>
    <property type="match status" value="1"/>
</dbReference>
<evidence type="ECO:0000256" key="6">
    <source>
        <dbReference type="ARBA" id="ARBA00023004"/>
    </source>
</evidence>
<dbReference type="Gene3D" id="3.40.50.300">
    <property type="entry name" value="P-loop containing nucleotide triphosphate hydrolases"/>
    <property type="match status" value="1"/>
</dbReference>
<keyword evidence="1" id="KW-0813">Transport</keyword>
<dbReference type="RefSeq" id="WP_123217697.1">
    <property type="nucleotide sequence ID" value="NZ_RJTM01000135.1"/>
</dbReference>
<dbReference type="AlphaFoldDB" id="A0A3N0DRB0"/>
<dbReference type="InterPro" id="IPR003593">
    <property type="entry name" value="AAA+_ATPase"/>
</dbReference>
<dbReference type="SMART" id="SM00382">
    <property type="entry name" value="AAA"/>
    <property type="match status" value="1"/>
</dbReference>
<dbReference type="InterPro" id="IPR027417">
    <property type="entry name" value="P-loop_NTPase"/>
</dbReference>
<evidence type="ECO:0000256" key="3">
    <source>
        <dbReference type="ARBA" id="ARBA00022496"/>
    </source>
</evidence>
<comment type="caution">
    <text evidence="10">The sequence shown here is derived from an EMBL/GenBank/DDBJ whole genome shotgun (WGS) entry which is preliminary data.</text>
</comment>
<dbReference type="PANTHER" id="PTHR42781">
    <property type="entry name" value="SPERMIDINE/PUTRESCINE IMPORT ATP-BINDING PROTEIN POTA"/>
    <property type="match status" value="1"/>
</dbReference>
<dbReference type="InterPro" id="IPR015853">
    <property type="entry name" value="ABC_transpr_FbpC"/>
</dbReference>
<keyword evidence="6" id="KW-0408">Iron</keyword>
<dbReference type="GO" id="GO:0015408">
    <property type="term" value="F:ABC-type ferric iron transporter activity"/>
    <property type="evidence" value="ECO:0007669"/>
    <property type="project" value="InterPro"/>
</dbReference>
<evidence type="ECO:0000256" key="7">
    <source>
        <dbReference type="ARBA" id="ARBA00023065"/>
    </source>
</evidence>
<dbReference type="InterPro" id="IPR050093">
    <property type="entry name" value="ABC_SmlMolc_Importer"/>
</dbReference>
<evidence type="ECO:0000256" key="1">
    <source>
        <dbReference type="ARBA" id="ARBA00022448"/>
    </source>
</evidence>
<keyword evidence="2" id="KW-1003">Cell membrane</keyword>
<keyword evidence="7" id="KW-0406">Ion transport</keyword>
<dbReference type="Pfam" id="PF03459">
    <property type="entry name" value="TOBE"/>
    <property type="match status" value="1"/>
</dbReference>
<dbReference type="CDD" id="cd03259">
    <property type="entry name" value="ABC_Carb_Solutes_like"/>
    <property type="match status" value="1"/>
</dbReference>
<dbReference type="GO" id="GO:0016887">
    <property type="term" value="F:ATP hydrolysis activity"/>
    <property type="evidence" value="ECO:0007669"/>
    <property type="project" value="InterPro"/>
</dbReference>
<dbReference type="InterPro" id="IPR005116">
    <property type="entry name" value="Transp-assoc_OB_typ1"/>
</dbReference>
<protein>
    <submittedName>
        <fullName evidence="10">ATP-binding cassette domain-containing protein</fullName>
    </submittedName>
</protein>
<accession>A0A3N0DRB0</accession>
<dbReference type="InterPro" id="IPR017871">
    <property type="entry name" value="ABC_transporter-like_CS"/>
</dbReference>
<dbReference type="OrthoDB" id="9802264at2"/>
<keyword evidence="3" id="KW-0410">Iron transport</keyword>
<dbReference type="GO" id="GO:0005524">
    <property type="term" value="F:ATP binding"/>
    <property type="evidence" value="ECO:0007669"/>
    <property type="project" value="UniProtKB-KW"/>
</dbReference>
<dbReference type="PANTHER" id="PTHR42781:SF4">
    <property type="entry name" value="SPERMIDINE_PUTRESCINE IMPORT ATP-BINDING PROTEIN POTA"/>
    <property type="match status" value="1"/>
</dbReference>
<gene>
    <name evidence="10" type="ORF">ED312_19455</name>
</gene>
<evidence type="ECO:0000259" key="9">
    <source>
        <dbReference type="PROSITE" id="PS50893"/>
    </source>
</evidence>
<evidence type="ECO:0000313" key="11">
    <source>
        <dbReference type="Proteomes" id="UP000267469"/>
    </source>
</evidence>
<evidence type="ECO:0000256" key="8">
    <source>
        <dbReference type="ARBA" id="ARBA00023136"/>
    </source>
</evidence>
<proteinExistence type="predicted"/>
<dbReference type="GO" id="GO:0016020">
    <property type="term" value="C:membrane"/>
    <property type="evidence" value="ECO:0007669"/>
    <property type="project" value="InterPro"/>
</dbReference>
<name>A0A3N0DRB0_SINP1</name>
<dbReference type="InterPro" id="IPR003439">
    <property type="entry name" value="ABC_transporter-like_ATP-bd"/>
</dbReference>
<keyword evidence="8" id="KW-0472">Membrane</keyword>
<reference evidence="10 11" key="1">
    <citation type="submission" date="2018-10" db="EMBL/GenBank/DDBJ databases">
        <title>Sinomicrobium pectinilyticum sp. nov., a pectinase-producing bacterium isolated from alkaline and saline soil, and emended description of the genus Sinomicrobium.</title>
        <authorList>
            <person name="Cheng B."/>
            <person name="Li C."/>
            <person name="Lai Q."/>
            <person name="Du M."/>
            <person name="Shao Z."/>
            <person name="Xu P."/>
            <person name="Yang C."/>
        </authorList>
    </citation>
    <scope>NUCLEOTIDE SEQUENCE [LARGE SCALE GENOMIC DNA]</scope>
    <source>
        <strain evidence="10 11">5DNS001</strain>
    </source>
</reference>
<dbReference type="EMBL" id="RJTM01000135">
    <property type="protein sequence ID" value="RNL78179.1"/>
    <property type="molecule type" value="Genomic_DNA"/>
</dbReference>
<dbReference type="PROSITE" id="PS50893">
    <property type="entry name" value="ABC_TRANSPORTER_2"/>
    <property type="match status" value="1"/>
</dbReference>
<evidence type="ECO:0000256" key="5">
    <source>
        <dbReference type="ARBA" id="ARBA00022840"/>
    </source>
</evidence>
<dbReference type="Proteomes" id="UP000267469">
    <property type="component" value="Unassembled WGS sequence"/>
</dbReference>
<evidence type="ECO:0000256" key="2">
    <source>
        <dbReference type="ARBA" id="ARBA00022475"/>
    </source>
</evidence>
<feature type="domain" description="ABC transporter" evidence="9">
    <location>
        <begin position="1"/>
        <end position="234"/>
    </location>
</feature>
<dbReference type="SUPFAM" id="SSF52540">
    <property type="entry name" value="P-loop containing nucleoside triphosphate hydrolases"/>
    <property type="match status" value="1"/>
</dbReference>
<keyword evidence="4" id="KW-0547">Nucleotide-binding</keyword>
<sequence>MIVLNLHKTLQSAQGTMSLQLEMTVQKGQFVTLFGESGAGKTSTLRMLSGLMDPDKGYITVNGTTWFDKDRKINLRPRQRHIGYVFQDYALFPNMTVRQNLEFALDKNQPRTIVDDLIGTVELRELQHRKPDTLSGGQKQRVALARALVRQPEILLLDEPLSALDSAMRQKLQQYILEVHRKYELTTILISHDVGEILKLSDRVYEIQHGRILRQGSPETLFGLGQSSAKFRFTGEVTGIRKAGVVYIVTIRIGNDLVKVIADPSEAEFLQTGDKVAVASKAFNPVIRKI</sequence>
<organism evidence="10 11">
    <name type="scientific">Sinomicrobium pectinilyticum</name>
    <dbReference type="NCBI Taxonomy" id="1084421"/>
    <lineage>
        <taxon>Bacteria</taxon>
        <taxon>Pseudomonadati</taxon>
        <taxon>Bacteroidota</taxon>
        <taxon>Flavobacteriia</taxon>
        <taxon>Flavobacteriales</taxon>
        <taxon>Flavobacteriaceae</taxon>
        <taxon>Sinomicrobium</taxon>
    </lineage>
</organism>
<keyword evidence="11" id="KW-1185">Reference proteome</keyword>
<keyword evidence="5 10" id="KW-0067">ATP-binding</keyword>
<evidence type="ECO:0000256" key="4">
    <source>
        <dbReference type="ARBA" id="ARBA00022741"/>
    </source>
</evidence>